<feature type="domain" description="N-acetyltransferase" evidence="1">
    <location>
        <begin position="24"/>
        <end position="171"/>
    </location>
</feature>
<dbReference type="AlphaFoldDB" id="A0A9X1TKP6"/>
<gene>
    <name evidence="2" type="ORF">L0P92_13695</name>
</gene>
<keyword evidence="3" id="KW-1185">Reference proteome</keyword>
<dbReference type="SUPFAM" id="SSF55729">
    <property type="entry name" value="Acyl-CoA N-acyltransferases (Nat)"/>
    <property type="match status" value="1"/>
</dbReference>
<dbReference type="Pfam" id="PF13302">
    <property type="entry name" value="Acetyltransf_3"/>
    <property type="match status" value="1"/>
</dbReference>
<dbReference type="PROSITE" id="PS51186">
    <property type="entry name" value="GNAT"/>
    <property type="match status" value="1"/>
</dbReference>
<evidence type="ECO:0000259" key="1">
    <source>
        <dbReference type="PROSITE" id="PS51186"/>
    </source>
</evidence>
<dbReference type="InterPro" id="IPR051908">
    <property type="entry name" value="Ribosomal_N-acetyltransferase"/>
</dbReference>
<dbReference type="PANTHER" id="PTHR43441:SF10">
    <property type="entry name" value="ACETYLTRANSFERASE"/>
    <property type="match status" value="1"/>
</dbReference>
<evidence type="ECO:0000313" key="3">
    <source>
        <dbReference type="Proteomes" id="UP001139384"/>
    </source>
</evidence>
<reference evidence="2" key="1">
    <citation type="submission" date="2022-01" db="EMBL/GenBank/DDBJ databases">
        <title>Draft Genome Sequences of Seven Type Strains of the Genus Streptomyces.</title>
        <authorList>
            <person name="Aziz S."/>
            <person name="Coretto E."/>
            <person name="Chronakova A."/>
            <person name="Sproer C."/>
            <person name="Huber K."/>
            <person name="Nouioui I."/>
            <person name="Gross H."/>
        </authorList>
    </citation>
    <scope>NUCLEOTIDE SEQUENCE</scope>
    <source>
        <strain evidence="2">DSM 103493</strain>
    </source>
</reference>
<organism evidence="2 3">
    <name type="scientific">Streptomyces muensis</name>
    <dbReference type="NCBI Taxonomy" id="1077944"/>
    <lineage>
        <taxon>Bacteria</taxon>
        <taxon>Bacillati</taxon>
        <taxon>Actinomycetota</taxon>
        <taxon>Actinomycetes</taxon>
        <taxon>Kitasatosporales</taxon>
        <taxon>Streptomycetaceae</taxon>
        <taxon>Streptomyces</taxon>
    </lineage>
</organism>
<dbReference type="EMBL" id="JAKEIP010000041">
    <property type="protein sequence ID" value="MCF1594612.1"/>
    <property type="molecule type" value="Genomic_DNA"/>
</dbReference>
<dbReference type="GO" id="GO:0005737">
    <property type="term" value="C:cytoplasm"/>
    <property type="evidence" value="ECO:0007669"/>
    <property type="project" value="TreeGrafter"/>
</dbReference>
<dbReference type="GO" id="GO:1990189">
    <property type="term" value="F:protein N-terminal-serine acetyltransferase activity"/>
    <property type="evidence" value="ECO:0007669"/>
    <property type="project" value="TreeGrafter"/>
</dbReference>
<name>A0A9X1TKP6_STRM4</name>
<dbReference type="PANTHER" id="PTHR43441">
    <property type="entry name" value="RIBOSOMAL-PROTEIN-SERINE ACETYLTRANSFERASE"/>
    <property type="match status" value="1"/>
</dbReference>
<proteinExistence type="predicted"/>
<evidence type="ECO:0000313" key="2">
    <source>
        <dbReference type="EMBL" id="MCF1594612.1"/>
    </source>
</evidence>
<sequence>MLGADLGNGVELRPTEPWQAAEFAAFMDRVRADLDPWLPWVHEVTDTGPARSWLQGLADSQAKDGARIYGIHLNGELVGGTCFALFEPATGLCELGVWLAPEVRGRGLATTAAHLMTDWAVRVRGMSRVQWRVAPDNHPSIAVAKRLGMSYEGVMRSYLPVQDRRLDLEVWSVLAEEWTADVQGPAYIRE</sequence>
<dbReference type="GO" id="GO:0008999">
    <property type="term" value="F:protein-N-terminal-alanine acetyltransferase activity"/>
    <property type="evidence" value="ECO:0007669"/>
    <property type="project" value="TreeGrafter"/>
</dbReference>
<dbReference type="RefSeq" id="WP_234762867.1">
    <property type="nucleotide sequence ID" value="NZ_JAKEIP010000041.1"/>
</dbReference>
<dbReference type="InterPro" id="IPR000182">
    <property type="entry name" value="GNAT_dom"/>
</dbReference>
<comment type="caution">
    <text evidence="2">The sequence shown here is derived from an EMBL/GenBank/DDBJ whole genome shotgun (WGS) entry which is preliminary data.</text>
</comment>
<dbReference type="Gene3D" id="3.40.630.30">
    <property type="match status" value="1"/>
</dbReference>
<dbReference type="InterPro" id="IPR016181">
    <property type="entry name" value="Acyl_CoA_acyltransferase"/>
</dbReference>
<accession>A0A9X1TKP6</accession>
<dbReference type="Proteomes" id="UP001139384">
    <property type="component" value="Unassembled WGS sequence"/>
</dbReference>
<protein>
    <submittedName>
        <fullName evidence="2">GNAT family N-acetyltransferase</fullName>
    </submittedName>
</protein>